<comment type="caution">
    <text evidence="1">The sequence shown here is derived from an EMBL/GenBank/DDBJ whole genome shotgun (WGS) entry which is preliminary data.</text>
</comment>
<dbReference type="Proteomes" id="UP000814128">
    <property type="component" value="Unassembled WGS sequence"/>
</dbReference>
<dbReference type="EMBL" id="MU273526">
    <property type="protein sequence ID" value="KAI0033173.1"/>
    <property type="molecule type" value="Genomic_DNA"/>
</dbReference>
<keyword evidence="2" id="KW-1185">Reference proteome</keyword>
<proteinExistence type="predicted"/>
<sequence length="1695" mass="190632">MQENSPILRVQITQIDHYLAQSGRLDCTSLPKAPVIRVYGQSSLGFSCCLHIHQVYPYFYVEYPGRMDPESVHQYISRLTHSLNHTLAISLKRNPYSSNSIFVRAIVLVKGIHFYGFHSSYSPFLKVHLEDPNIIQRATTIMRSGTIMATRFHIFESHLGFILQFLCDFGLYGCGWIDLSEVWERVPNDSSYERKNEFFPLSPYFRQSKMHLEVDVLAAHILNRSLLTARDVHHELKIPAVPFSSGPFVPSVRELWDDERRRRAAAGLSPSPTIPSDPSESSRGSGGDWVAKDRFWEDFLARIQEERGHDIKPGAPTWVRWVMTTFESVQVLWPDEFKTWKPLHDQSVGVLPDTNPYAEVTGGSQKATAQAVESDEVWRDIDMTALSGQEMAKLIQEEETPWDGQISSHFPLQDEDENEHEDISFYEDYLEVEAITSKLMQTPLRDENDDPETPHKTSTASLRRPTSATPRKQASAFQAAFRKLAGGESAYHLSCLSPMSEAYTGLLRELVADNTTPTTAATLTPRRSLSLDRGTIGDMGQFRQSEKTYECFRRSERSSYKDGPSLPPLPAPDFSRVKRTSEALADAGSPRPRKRVRLGEEMQSPFHVQLLAFGAIPPTGRQNVALPVFQTQSPRVFSKLAKKASRNVYQYRPGPPPVRSLLASLGDFGLPSKVYRNPYYSRAEDAGDVPWEFSGLTYHLKGGDGLDVLEEWGSSPLATLPETRNLFLDWFDHVATGGWEYIYSPPGAQEVRRWLKSDAGRAEQIKNPSRSQQIDGPTQHAFGLKETPEDRLNQPTRDRQAMSILSLEIFVRTRGSLVPNPEVDELAAVFWSFDSPVRSESDRYSSGTIAVEDLWVVRRLRDSAITFVANELDLLNTVVDTIVALDPDVIVGWEIQSGSWGYVAARAKGYGYDLSELISRAPGRVIGSGDDNWGLRQTSTFRVVGRHVLNVWRIIRSELNLGVYTFENTTFHLLHKRVPRYSYATLTEWATDGRPSDAARMLSYFRGRTTMVLEMLDIAEIMTKTAEFARVFGVDFFSVISRGSQFKVESFMFRIAKPESLVLLSPSKRDVGNQNAAECMPLIMEPLSAFYNSPLVVLDFQSLYPSVMIAYNYCYSTCIGRITPFKGIYKLGVTEVKQPQGLLEALRDHINIAPNGIMYVNKEVRQGLLGRMLAELLDTRVMVKQAMKRAKDNKTLLRILNARQLGLKYIANVTYGYTGATFSGRMPSVEIADSIVQTGRETLEKAIDLIETTPKWGASVVYGDTDSLFIYLPGKTKDQAFRIGHDIADKVTKLNPAPIKLKFEKVYLPCVLVAKKRYVGFAYENTDDLQPKFDAKGIETVRRDGVPAQQKMLETSLKILFRSQDLSEVKDYCCRSWAKILEQRASIQDFIFAREVRLGTYSDKVPPPPGVAVAARRMALDPKAEPQYGERVPYVVTRGEPNSRLVDRAVAPEELLTSKQHRLDATYYITRVLIPPLARIFNLVGTDVRSWYDDMPKRVLVEHGDATLLSPERFGLESPVDMISPERVGIEEHLLNFQCLVCGTPSEQVVCFQCLTRPEAAMAGLFTRKRAAEERLLTALAVCTSCTGDQASDINRCESLDCAWFFERKKAESGSEELEDVEELAEAIADLEEGEEEGGDGEIDEEGETEMAVSVAEWEGAEEEADESDQVDGAEESEGHEDPGRHPGRHPGQAL</sequence>
<reference evidence="1" key="1">
    <citation type="submission" date="2021-02" db="EMBL/GenBank/DDBJ databases">
        <authorList>
            <consortium name="DOE Joint Genome Institute"/>
            <person name="Ahrendt S."/>
            <person name="Looney B.P."/>
            <person name="Miyauchi S."/>
            <person name="Morin E."/>
            <person name="Drula E."/>
            <person name="Courty P.E."/>
            <person name="Chicoki N."/>
            <person name="Fauchery L."/>
            <person name="Kohler A."/>
            <person name="Kuo A."/>
            <person name="Labutti K."/>
            <person name="Pangilinan J."/>
            <person name="Lipzen A."/>
            <person name="Riley R."/>
            <person name="Andreopoulos W."/>
            <person name="He G."/>
            <person name="Johnson J."/>
            <person name="Barry K.W."/>
            <person name="Grigoriev I.V."/>
            <person name="Nagy L."/>
            <person name="Hibbett D."/>
            <person name="Henrissat B."/>
            <person name="Matheny P.B."/>
            <person name="Labbe J."/>
            <person name="Martin F."/>
        </authorList>
    </citation>
    <scope>NUCLEOTIDE SEQUENCE</scope>
    <source>
        <strain evidence="1">EC-137</strain>
    </source>
</reference>
<gene>
    <name evidence="1" type="ORF">K488DRAFT_48291</name>
</gene>
<evidence type="ECO:0000313" key="1">
    <source>
        <dbReference type="EMBL" id="KAI0033173.1"/>
    </source>
</evidence>
<name>A0ACB8QNW6_9AGAM</name>
<evidence type="ECO:0000313" key="2">
    <source>
        <dbReference type="Proteomes" id="UP000814128"/>
    </source>
</evidence>
<protein>
    <submittedName>
        <fullName evidence="1">Uncharacterized protein</fullName>
    </submittedName>
</protein>
<organism evidence="1 2">
    <name type="scientific">Vararia minispora EC-137</name>
    <dbReference type="NCBI Taxonomy" id="1314806"/>
    <lineage>
        <taxon>Eukaryota</taxon>
        <taxon>Fungi</taxon>
        <taxon>Dikarya</taxon>
        <taxon>Basidiomycota</taxon>
        <taxon>Agaricomycotina</taxon>
        <taxon>Agaricomycetes</taxon>
        <taxon>Russulales</taxon>
        <taxon>Lachnocladiaceae</taxon>
        <taxon>Vararia</taxon>
    </lineage>
</organism>
<accession>A0ACB8QNW6</accession>
<reference evidence="1" key="2">
    <citation type="journal article" date="2022" name="New Phytol.">
        <title>Evolutionary transition to the ectomycorrhizal habit in the genomes of a hyperdiverse lineage of mushroom-forming fungi.</title>
        <authorList>
            <person name="Looney B."/>
            <person name="Miyauchi S."/>
            <person name="Morin E."/>
            <person name="Drula E."/>
            <person name="Courty P.E."/>
            <person name="Kohler A."/>
            <person name="Kuo A."/>
            <person name="LaButti K."/>
            <person name="Pangilinan J."/>
            <person name="Lipzen A."/>
            <person name="Riley R."/>
            <person name="Andreopoulos W."/>
            <person name="He G."/>
            <person name="Johnson J."/>
            <person name="Nolan M."/>
            <person name="Tritt A."/>
            <person name="Barry K.W."/>
            <person name="Grigoriev I.V."/>
            <person name="Nagy L.G."/>
            <person name="Hibbett D."/>
            <person name="Henrissat B."/>
            <person name="Matheny P.B."/>
            <person name="Labbe J."/>
            <person name="Martin F.M."/>
        </authorList>
    </citation>
    <scope>NUCLEOTIDE SEQUENCE</scope>
    <source>
        <strain evidence="1">EC-137</strain>
    </source>
</reference>